<dbReference type="GO" id="GO:0004252">
    <property type="term" value="F:serine-type endopeptidase activity"/>
    <property type="evidence" value="ECO:0007669"/>
    <property type="project" value="InterPro"/>
</dbReference>
<evidence type="ECO:0000256" key="7">
    <source>
        <dbReference type="ARBA" id="ARBA00023157"/>
    </source>
</evidence>
<keyword evidence="4" id="KW-0732">Signal</keyword>
<evidence type="ECO:0000313" key="10">
    <source>
        <dbReference type="Ensembl" id="ENSACOP00000013392.1"/>
    </source>
</evidence>
<dbReference type="SUPFAM" id="SSF50494">
    <property type="entry name" value="Trypsin-like serine proteases"/>
    <property type="match status" value="1"/>
</dbReference>
<dbReference type="GO" id="GO:0006508">
    <property type="term" value="P:proteolysis"/>
    <property type="evidence" value="ECO:0007669"/>
    <property type="project" value="UniProtKB-KW"/>
</dbReference>
<evidence type="ECO:0000256" key="5">
    <source>
        <dbReference type="ARBA" id="ARBA00022825"/>
    </source>
</evidence>
<reference evidence="10" key="1">
    <citation type="submission" date="2025-08" db="UniProtKB">
        <authorList>
            <consortium name="Ensembl"/>
        </authorList>
    </citation>
    <scope>IDENTIFICATION</scope>
</reference>
<protein>
    <recommendedName>
        <fullName evidence="9">Peptidase S1 domain-containing protein</fullName>
    </recommendedName>
</protein>
<dbReference type="InterPro" id="IPR009003">
    <property type="entry name" value="Peptidase_S1_PA"/>
</dbReference>
<evidence type="ECO:0000256" key="3">
    <source>
        <dbReference type="ARBA" id="ARBA00022670"/>
    </source>
</evidence>
<evidence type="ECO:0000256" key="1">
    <source>
        <dbReference type="ARBA" id="ARBA00004613"/>
    </source>
</evidence>
<dbReference type="InterPro" id="IPR001254">
    <property type="entry name" value="Trypsin_dom"/>
</dbReference>
<dbReference type="InterPro" id="IPR043504">
    <property type="entry name" value="Peptidase_S1_PA_chymotrypsin"/>
</dbReference>
<dbReference type="Gene3D" id="2.40.10.10">
    <property type="entry name" value="Trypsin-like serine proteases"/>
    <property type="match status" value="2"/>
</dbReference>
<dbReference type="FunFam" id="2.40.10.10:FF:000014">
    <property type="entry name" value="Complement factor D"/>
    <property type="match status" value="1"/>
</dbReference>
<evidence type="ECO:0000256" key="8">
    <source>
        <dbReference type="SAM" id="MobiDB-lite"/>
    </source>
</evidence>
<keyword evidence="5" id="KW-0720">Serine protease</keyword>
<evidence type="ECO:0000256" key="4">
    <source>
        <dbReference type="ARBA" id="ARBA00022729"/>
    </source>
</evidence>
<proteinExistence type="predicted"/>
<name>A0A8B9FQG1_9PSIT</name>
<keyword evidence="7" id="KW-1015">Disulfide bond</keyword>
<organism evidence="10 11">
    <name type="scientific">Amazona collaria</name>
    <name type="common">yellow-billed parrot</name>
    <dbReference type="NCBI Taxonomy" id="241587"/>
    <lineage>
        <taxon>Eukaryota</taxon>
        <taxon>Metazoa</taxon>
        <taxon>Chordata</taxon>
        <taxon>Craniata</taxon>
        <taxon>Vertebrata</taxon>
        <taxon>Euteleostomi</taxon>
        <taxon>Archelosauria</taxon>
        <taxon>Archosauria</taxon>
        <taxon>Dinosauria</taxon>
        <taxon>Saurischia</taxon>
        <taxon>Theropoda</taxon>
        <taxon>Coelurosauria</taxon>
        <taxon>Aves</taxon>
        <taxon>Neognathae</taxon>
        <taxon>Neoaves</taxon>
        <taxon>Telluraves</taxon>
        <taxon>Australaves</taxon>
        <taxon>Psittaciformes</taxon>
        <taxon>Psittacidae</taxon>
        <taxon>Amazona</taxon>
    </lineage>
</organism>
<dbReference type="PANTHER" id="PTHR24271:SF54">
    <property type="entry name" value="COMPLEMENT FACTOR D"/>
    <property type="match status" value="1"/>
</dbReference>
<evidence type="ECO:0000256" key="6">
    <source>
        <dbReference type="ARBA" id="ARBA00023145"/>
    </source>
</evidence>
<keyword evidence="2" id="KW-0964">Secreted</keyword>
<feature type="domain" description="Peptidase S1" evidence="9">
    <location>
        <begin position="186"/>
        <end position="324"/>
    </location>
</feature>
<evidence type="ECO:0000259" key="9">
    <source>
        <dbReference type="PROSITE" id="PS50240"/>
    </source>
</evidence>
<dbReference type="PANTHER" id="PTHR24271">
    <property type="entry name" value="KALLIKREIN-RELATED"/>
    <property type="match status" value="1"/>
</dbReference>
<feature type="compositionally biased region" description="Pro residues" evidence="8">
    <location>
        <begin position="64"/>
        <end position="74"/>
    </location>
</feature>
<keyword evidence="5" id="KW-0378">Hydrolase</keyword>
<feature type="compositionally biased region" description="Low complexity" evidence="8">
    <location>
        <begin position="75"/>
        <end position="84"/>
    </location>
</feature>
<dbReference type="PROSITE" id="PS00135">
    <property type="entry name" value="TRYPSIN_SER"/>
    <property type="match status" value="1"/>
</dbReference>
<accession>A0A8B9FQG1</accession>
<dbReference type="SMART" id="SM00020">
    <property type="entry name" value="Tryp_SPc"/>
    <property type="match status" value="1"/>
</dbReference>
<dbReference type="AlphaFoldDB" id="A0A8B9FQG1"/>
<feature type="region of interest" description="Disordered" evidence="8">
    <location>
        <begin position="13"/>
        <end position="134"/>
    </location>
</feature>
<evidence type="ECO:0000313" key="11">
    <source>
        <dbReference type="Proteomes" id="UP000694522"/>
    </source>
</evidence>
<comment type="subcellular location">
    <subcellularLocation>
        <location evidence="1">Secreted</location>
    </subcellularLocation>
</comment>
<dbReference type="PROSITE" id="PS50240">
    <property type="entry name" value="TRYPSIN_DOM"/>
    <property type="match status" value="1"/>
</dbReference>
<dbReference type="InterPro" id="IPR033116">
    <property type="entry name" value="TRYPSIN_SER"/>
</dbReference>
<evidence type="ECO:0000256" key="2">
    <source>
        <dbReference type="ARBA" id="ARBA00022525"/>
    </source>
</evidence>
<keyword evidence="11" id="KW-1185">Reference proteome</keyword>
<dbReference type="Pfam" id="PF00089">
    <property type="entry name" value="Trypsin"/>
    <property type="match status" value="1"/>
</dbReference>
<dbReference type="Ensembl" id="ENSACOT00000013862.1">
    <property type="protein sequence ID" value="ENSACOP00000013392.1"/>
    <property type="gene ID" value="ENSACOG00000009306.1"/>
</dbReference>
<dbReference type="GO" id="GO:0005576">
    <property type="term" value="C:extracellular region"/>
    <property type="evidence" value="ECO:0007669"/>
    <property type="project" value="UniProtKB-SubCell"/>
</dbReference>
<keyword evidence="3" id="KW-0645">Protease</keyword>
<reference evidence="10" key="2">
    <citation type="submission" date="2025-09" db="UniProtKB">
        <authorList>
            <consortium name="Ensembl"/>
        </authorList>
    </citation>
    <scope>IDENTIFICATION</scope>
</reference>
<dbReference type="Proteomes" id="UP000694522">
    <property type="component" value="Unplaced"/>
</dbReference>
<sequence>MLDLGLHSPVSEQQGWAGAAAHSTPPIPSAGNSHSHTLALFQGWQNVPGPPGRPFAHGAGAPQAPVPGSCPDPAPRQQHPQQQGRPPPAAGATLSSHPLPLGPMVGGHPQGQAGAAQFHIPPSPSPCPHQRPLGCIQTSSLQRSRRQHPGGGGELRVEGDALTMAQAAAIPLPGLGCPPLDPGPPFALRQLEEEAELNAHVQVLPLQREDRDVAPDTVCEVAGWGTINHSGRRPDKLYQLERPVLSRDVCNHRTRHDHTITEKMMCTDSRRKDTCKGDSGGPLVCNGVAEGVVTAGSRVCGNYKKPAIYTRIAPYTAWIDGAMAAGDGAAP</sequence>
<keyword evidence="6" id="KW-0865">Zymogen</keyword>
<dbReference type="CDD" id="cd00190">
    <property type="entry name" value="Tryp_SPc"/>
    <property type="match status" value="1"/>
</dbReference>